<dbReference type="EMBL" id="CP002444">
    <property type="protein sequence ID" value="ADU96678.1"/>
    <property type="molecule type" value="Genomic_DNA"/>
</dbReference>
<name>E8T694_THEA1</name>
<organism evidence="2 3">
    <name type="scientific">Thermovibrio ammonificans (strain DSM 15698 / JCM 12110 / HB-1)</name>
    <dbReference type="NCBI Taxonomy" id="648996"/>
    <lineage>
        <taxon>Bacteria</taxon>
        <taxon>Pseudomonadati</taxon>
        <taxon>Aquificota</taxon>
        <taxon>Aquificia</taxon>
        <taxon>Desulfurobacteriales</taxon>
        <taxon>Desulfurobacteriaceae</taxon>
        <taxon>Thermovibrio</taxon>
    </lineage>
</organism>
<dbReference type="InterPro" id="IPR014710">
    <property type="entry name" value="RmlC-like_jellyroll"/>
</dbReference>
<evidence type="ECO:0000313" key="3">
    <source>
        <dbReference type="Proteomes" id="UP000006362"/>
    </source>
</evidence>
<dbReference type="InterPro" id="IPR013096">
    <property type="entry name" value="Cupin_2"/>
</dbReference>
<feature type="domain" description="Cupin type-2" evidence="1">
    <location>
        <begin position="30"/>
        <end position="81"/>
    </location>
</feature>
<keyword evidence="3" id="KW-1185">Reference proteome</keyword>
<dbReference type="KEGG" id="tam:Theam_0711"/>
<evidence type="ECO:0000259" key="1">
    <source>
        <dbReference type="Pfam" id="PF07883"/>
    </source>
</evidence>
<sequence length="97" mass="11017">MVEKTGITDKEEVFRRLREEGYTNLYVWSDSPGTFYDWHTHPFNEVRWVLSGRITMGTREGVVTLGPGDRLEVPAGTEHWAEVGPEGVTYVCGSKLE</sequence>
<dbReference type="HOGENOM" id="CLU_2385154_0_0_0"/>
<dbReference type="RefSeq" id="WP_013537464.1">
    <property type="nucleotide sequence ID" value="NC_014926.1"/>
</dbReference>
<dbReference type="eggNOG" id="COG1917">
    <property type="taxonomic scope" value="Bacteria"/>
</dbReference>
<protein>
    <submittedName>
        <fullName evidence="2">Cupin 2 conserved barrel domain protein</fullName>
    </submittedName>
</protein>
<dbReference type="Pfam" id="PF07883">
    <property type="entry name" value="Cupin_2"/>
    <property type="match status" value="1"/>
</dbReference>
<evidence type="ECO:0000313" key="2">
    <source>
        <dbReference type="EMBL" id="ADU96678.1"/>
    </source>
</evidence>
<dbReference type="OrthoDB" id="9796642at2"/>
<accession>E8T694</accession>
<dbReference type="AlphaFoldDB" id="E8T694"/>
<dbReference type="Gene3D" id="2.60.120.10">
    <property type="entry name" value="Jelly Rolls"/>
    <property type="match status" value="1"/>
</dbReference>
<dbReference type="STRING" id="648996.Theam_0711"/>
<reference evidence="2" key="1">
    <citation type="submission" date="2011-01" db="EMBL/GenBank/DDBJ databases">
        <title>Complete sequence of chromosome of Thermovibrio ammonificans HB-1.</title>
        <authorList>
            <consortium name="US DOE Joint Genome Institute"/>
            <person name="Lucas S."/>
            <person name="Copeland A."/>
            <person name="Lapidus A."/>
            <person name="Cheng J.-F."/>
            <person name="Goodwin L."/>
            <person name="Pitluck S."/>
            <person name="Davenport K."/>
            <person name="Detter J.C."/>
            <person name="Han C."/>
            <person name="Tapia R."/>
            <person name="Land M."/>
            <person name="Hauser L."/>
            <person name="Kyrpides N."/>
            <person name="Ivanova N."/>
            <person name="Ovchinnikova G."/>
            <person name="Vetriani C."/>
            <person name="Woyke T."/>
        </authorList>
    </citation>
    <scope>NUCLEOTIDE SEQUENCE [LARGE SCALE GENOMIC DNA]</scope>
    <source>
        <strain evidence="2">HB-1</strain>
    </source>
</reference>
<dbReference type="Proteomes" id="UP000006362">
    <property type="component" value="Chromosome"/>
</dbReference>
<gene>
    <name evidence="2" type="ordered locus">Theam_0711</name>
</gene>
<proteinExistence type="predicted"/>
<dbReference type="SUPFAM" id="SSF51182">
    <property type="entry name" value="RmlC-like cupins"/>
    <property type="match status" value="1"/>
</dbReference>
<dbReference type="InterPro" id="IPR011051">
    <property type="entry name" value="RmlC_Cupin_sf"/>
</dbReference>